<dbReference type="GO" id="GO:0000156">
    <property type="term" value="F:phosphorelay response regulator activity"/>
    <property type="evidence" value="ECO:0007669"/>
    <property type="project" value="TreeGrafter"/>
</dbReference>
<keyword evidence="2" id="KW-0902">Two-component regulatory system</keyword>
<proteinExistence type="predicted"/>
<evidence type="ECO:0000256" key="3">
    <source>
        <dbReference type="ARBA" id="ARBA00023125"/>
    </source>
</evidence>
<evidence type="ECO:0000259" key="7">
    <source>
        <dbReference type="PROSITE" id="PS51755"/>
    </source>
</evidence>
<dbReference type="CDD" id="cd00383">
    <property type="entry name" value="trans_reg_C"/>
    <property type="match status" value="1"/>
</dbReference>
<dbReference type="Pfam" id="PF00072">
    <property type="entry name" value="Response_reg"/>
    <property type="match status" value="1"/>
</dbReference>
<dbReference type="SMART" id="SM00448">
    <property type="entry name" value="REC"/>
    <property type="match status" value="1"/>
</dbReference>
<accession>A0A128EKL3</accession>
<evidence type="ECO:0000313" key="9">
    <source>
        <dbReference type="Proteomes" id="UP000069632"/>
    </source>
</evidence>
<feature type="modified residue" description="4-aspartylphosphate" evidence="4">
    <location>
        <position position="52"/>
    </location>
</feature>
<organism evidence="8 9">
    <name type="scientific">Campylobacter geochelonis</name>
    <dbReference type="NCBI Taxonomy" id="1780362"/>
    <lineage>
        <taxon>Bacteria</taxon>
        <taxon>Pseudomonadati</taxon>
        <taxon>Campylobacterota</taxon>
        <taxon>Epsilonproteobacteria</taxon>
        <taxon>Campylobacterales</taxon>
        <taxon>Campylobacteraceae</taxon>
        <taxon>Campylobacter</taxon>
    </lineage>
</organism>
<keyword evidence="1 4" id="KW-0597">Phosphoprotein</keyword>
<dbReference type="Pfam" id="PF00486">
    <property type="entry name" value="Trans_reg_C"/>
    <property type="match status" value="1"/>
</dbReference>
<dbReference type="PROSITE" id="PS51755">
    <property type="entry name" value="OMPR_PHOB"/>
    <property type="match status" value="1"/>
</dbReference>
<dbReference type="GO" id="GO:0000976">
    <property type="term" value="F:transcription cis-regulatory region binding"/>
    <property type="evidence" value="ECO:0007669"/>
    <property type="project" value="TreeGrafter"/>
</dbReference>
<dbReference type="Gene3D" id="1.10.10.10">
    <property type="entry name" value="Winged helix-like DNA-binding domain superfamily/Winged helix DNA-binding domain"/>
    <property type="match status" value="1"/>
</dbReference>
<dbReference type="RefSeq" id="WP_075540494.1">
    <property type="nucleotide sequence ID" value="NZ_CP053844.1"/>
</dbReference>
<dbReference type="GO" id="GO:0032993">
    <property type="term" value="C:protein-DNA complex"/>
    <property type="evidence" value="ECO:0007669"/>
    <property type="project" value="TreeGrafter"/>
</dbReference>
<name>A0A128EKL3_9BACT</name>
<dbReference type="AlphaFoldDB" id="A0A128EKL3"/>
<dbReference type="InterPro" id="IPR036388">
    <property type="entry name" value="WH-like_DNA-bd_sf"/>
</dbReference>
<evidence type="ECO:0000256" key="2">
    <source>
        <dbReference type="ARBA" id="ARBA00023012"/>
    </source>
</evidence>
<feature type="domain" description="OmpR/PhoB-type" evidence="7">
    <location>
        <begin position="126"/>
        <end position="220"/>
    </location>
</feature>
<dbReference type="PANTHER" id="PTHR48111:SF40">
    <property type="entry name" value="PHOSPHATE REGULON TRANSCRIPTIONAL REGULATORY PROTEIN PHOB"/>
    <property type="match status" value="1"/>
</dbReference>
<evidence type="ECO:0000256" key="1">
    <source>
        <dbReference type="ARBA" id="ARBA00022553"/>
    </source>
</evidence>
<evidence type="ECO:0000313" key="8">
    <source>
        <dbReference type="EMBL" id="CZE48932.1"/>
    </source>
</evidence>
<dbReference type="InterPro" id="IPR011006">
    <property type="entry name" value="CheY-like_superfamily"/>
</dbReference>
<evidence type="ECO:0000256" key="5">
    <source>
        <dbReference type="PROSITE-ProRule" id="PRU01091"/>
    </source>
</evidence>
<dbReference type="PANTHER" id="PTHR48111">
    <property type="entry name" value="REGULATOR OF RPOS"/>
    <property type="match status" value="1"/>
</dbReference>
<keyword evidence="3 5" id="KW-0238">DNA-binding</keyword>
<dbReference type="GO" id="GO:0005829">
    <property type="term" value="C:cytosol"/>
    <property type="evidence" value="ECO:0007669"/>
    <property type="project" value="TreeGrafter"/>
</dbReference>
<feature type="DNA-binding region" description="OmpR/PhoB-type" evidence="5">
    <location>
        <begin position="126"/>
        <end position="220"/>
    </location>
</feature>
<evidence type="ECO:0000256" key="4">
    <source>
        <dbReference type="PROSITE-ProRule" id="PRU00169"/>
    </source>
</evidence>
<sequence length="220" mass="25556">MARILVLEDELMLNEMICDYLVSNNYECVGVKSYDEALDLAYDQNFDLWVFDVKIIGGNGFELLDSLRAASKLTPCIFTTSLNSINDLNKGFLSGCDDYLKKPFELKELLLRVQNLIKREFSHKNEKVENLDNNYTYDIATKTLKKNDKQVKLSKKESDLLALFLKNKNRLITREEIYAQIWDIGEVPSELSLRVYIRNLRIHLGERIISKPKLGYIYVV</sequence>
<dbReference type="InterPro" id="IPR001789">
    <property type="entry name" value="Sig_transdc_resp-reg_receiver"/>
</dbReference>
<dbReference type="PROSITE" id="PS50110">
    <property type="entry name" value="RESPONSE_REGULATORY"/>
    <property type="match status" value="1"/>
</dbReference>
<protein>
    <submittedName>
        <fullName evidence="8">Transcriptional activator protein CopR</fullName>
    </submittedName>
</protein>
<dbReference type="EMBL" id="FIZP01000012">
    <property type="protein sequence ID" value="CZE48932.1"/>
    <property type="molecule type" value="Genomic_DNA"/>
</dbReference>
<feature type="domain" description="Response regulatory" evidence="6">
    <location>
        <begin position="3"/>
        <end position="117"/>
    </location>
</feature>
<keyword evidence="9" id="KW-1185">Reference proteome</keyword>
<dbReference type="InterPro" id="IPR001867">
    <property type="entry name" value="OmpR/PhoB-type_DNA-bd"/>
</dbReference>
<dbReference type="OrthoDB" id="8912111at2"/>
<gene>
    <name evidence="8" type="primary">copR_3</name>
    <name evidence="8" type="ORF">ERS672216_01668</name>
</gene>
<dbReference type="Proteomes" id="UP000069632">
    <property type="component" value="Unassembled WGS sequence"/>
</dbReference>
<dbReference type="SUPFAM" id="SSF52172">
    <property type="entry name" value="CheY-like"/>
    <property type="match status" value="1"/>
</dbReference>
<dbReference type="GO" id="GO:0006355">
    <property type="term" value="P:regulation of DNA-templated transcription"/>
    <property type="evidence" value="ECO:0007669"/>
    <property type="project" value="InterPro"/>
</dbReference>
<dbReference type="SMART" id="SM00862">
    <property type="entry name" value="Trans_reg_C"/>
    <property type="match status" value="1"/>
</dbReference>
<dbReference type="Gene3D" id="3.40.50.2300">
    <property type="match status" value="1"/>
</dbReference>
<dbReference type="InterPro" id="IPR039420">
    <property type="entry name" value="WalR-like"/>
</dbReference>
<reference evidence="8 9" key="1">
    <citation type="submission" date="2016-02" db="EMBL/GenBank/DDBJ databases">
        <authorList>
            <consortium name="Pathogen Informatics"/>
        </authorList>
    </citation>
    <scope>NUCLEOTIDE SEQUENCE [LARGE SCALE GENOMIC DNA]</scope>
    <source>
        <strain evidence="8 9">RC20</strain>
    </source>
</reference>
<evidence type="ECO:0000259" key="6">
    <source>
        <dbReference type="PROSITE" id="PS50110"/>
    </source>
</evidence>